<evidence type="ECO:0000313" key="3">
    <source>
        <dbReference type="Proteomes" id="UP000002208"/>
    </source>
</evidence>
<reference evidence="2 3" key="1">
    <citation type="journal article" date="2009" name="PLoS Genet.">
        <title>Alliance of proteomics and genomics to unravel the specificities of Sahara bacterium Deinococcus deserti.</title>
        <authorList>
            <person name="de Groot A."/>
            <person name="Dulermo R."/>
            <person name="Ortet P."/>
            <person name="Blanchard L."/>
            <person name="Guerin P."/>
            <person name="Fernandez B."/>
            <person name="Vacherie B."/>
            <person name="Dossat C."/>
            <person name="Jolivet E."/>
            <person name="Siguier P."/>
            <person name="Chandler M."/>
            <person name="Barakat M."/>
            <person name="Dedieu A."/>
            <person name="Barbe V."/>
            <person name="Heulin T."/>
            <person name="Sommer S."/>
            <person name="Achouak W."/>
            <person name="Armengaud J."/>
        </authorList>
    </citation>
    <scope>NUCLEOTIDE SEQUENCE [LARGE SCALE GENOMIC DNA]</scope>
    <source>
        <strain evidence="3">DSM 17065 / CIP 109153 / LMG 22923 / VCD115</strain>
        <plasmid evidence="3">pDeide1</plasmid>
    </source>
</reference>
<gene>
    <name evidence="2" type="ordered locus">Deide_1p01000</name>
</gene>
<keyword evidence="2" id="KW-0614">Plasmid</keyword>
<name>C1D279_DEIDV</name>
<evidence type="ECO:0000256" key="1">
    <source>
        <dbReference type="SAM" id="Phobius"/>
    </source>
</evidence>
<keyword evidence="1" id="KW-0472">Membrane</keyword>
<dbReference type="HOGENOM" id="CLU_1683674_0_0_0"/>
<dbReference type="AlphaFoldDB" id="C1D279"/>
<geneLocation type="plasmid" evidence="3">
    <name>pDeide1</name>
</geneLocation>
<dbReference type="OrthoDB" id="188353at2"/>
<keyword evidence="1" id="KW-1133">Transmembrane helix</keyword>
<accession>C1D279</accession>
<dbReference type="EMBL" id="CP001115">
    <property type="protein sequence ID" value="ACO47518.1"/>
    <property type="molecule type" value="Genomic_DNA"/>
</dbReference>
<sequence>MHNAPMYVTLRNTLSSLGITLGLPVMVLSPNLFWTQFSLADHLGEGSVGITRAYVLAMLVPVAYGLWDALTRRDRSILGLYAMGRTLIGGAAASGLWTASGTRSKPQWMCSCRRWCSWGVRCLEGHCLNPSSSKGSSSRCRQRSVTHCKKPWSTAV</sequence>
<organism evidence="2 3">
    <name type="scientific">Deinococcus deserti (strain DSM 17065 / CIP 109153 / LMG 22923 / VCD115)</name>
    <dbReference type="NCBI Taxonomy" id="546414"/>
    <lineage>
        <taxon>Bacteria</taxon>
        <taxon>Thermotogati</taxon>
        <taxon>Deinococcota</taxon>
        <taxon>Deinococci</taxon>
        <taxon>Deinococcales</taxon>
        <taxon>Deinococcaceae</taxon>
        <taxon>Deinococcus</taxon>
    </lineage>
</organism>
<protein>
    <submittedName>
        <fullName evidence="2">Uncharacterized protein</fullName>
    </submittedName>
</protein>
<keyword evidence="1" id="KW-0812">Transmembrane</keyword>
<feature type="transmembrane region" description="Helical" evidence="1">
    <location>
        <begin position="77"/>
        <end position="97"/>
    </location>
</feature>
<feature type="transmembrane region" description="Helical" evidence="1">
    <location>
        <begin position="53"/>
        <end position="70"/>
    </location>
</feature>
<dbReference type="Proteomes" id="UP000002208">
    <property type="component" value="Plasmid 1"/>
</dbReference>
<keyword evidence="3" id="KW-1185">Reference proteome</keyword>
<evidence type="ECO:0000313" key="2">
    <source>
        <dbReference type="EMBL" id="ACO47518.1"/>
    </source>
</evidence>
<proteinExistence type="predicted"/>
<feature type="transmembrane region" description="Helical" evidence="1">
    <location>
        <begin position="12"/>
        <end position="33"/>
    </location>
</feature>
<dbReference type="KEGG" id="ddr:Deide_1p01000"/>